<proteinExistence type="inferred from homology"/>
<dbReference type="Gene3D" id="3.30.470.20">
    <property type="entry name" value="ATP-grasp fold, B domain"/>
    <property type="match status" value="1"/>
</dbReference>
<organism evidence="5 6">
    <name type="scientific">Candidatus Woesebacteria bacterium GW2011_GWB1_44_11</name>
    <dbReference type="NCBI Taxonomy" id="1618579"/>
    <lineage>
        <taxon>Bacteria</taxon>
        <taxon>Candidatus Woeseibacteriota</taxon>
    </lineage>
</organism>
<evidence type="ECO:0000256" key="3">
    <source>
        <dbReference type="PROSITE-ProRule" id="PRU00409"/>
    </source>
</evidence>
<evidence type="ECO:0000259" key="4">
    <source>
        <dbReference type="PROSITE" id="PS50975"/>
    </source>
</evidence>
<dbReference type="InterPro" id="IPR011761">
    <property type="entry name" value="ATP-grasp"/>
</dbReference>
<evidence type="ECO:0000256" key="2">
    <source>
        <dbReference type="ARBA" id="ARBA00022598"/>
    </source>
</evidence>
<dbReference type="Gene3D" id="3.30.1490.20">
    <property type="entry name" value="ATP-grasp fold, A domain"/>
    <property type="match status" value="1"/>
</dbReference>
<evidence type="ECO:0000313" key="5">
    <source>
        <dbReference type="EMBL" id="KKT32173.1"/>
    </source>
</evidence>
<protein>
    <submittedName>
        <fullName evidence="5">D-alanine-D-alanine ligase</fullName>
    </submittedName>
</protein>
<dbReference type="GO" id="GO:0008716">
    <property type="term" value="F:D-alanine-D-alanine ligase activity"/>
    <property type="evidence" value="ECO:0007669"/>
    <property type="project" value="InterPro"/>
</dbReference>
<dbReference type="PANTHER" id="PTHR23132">
    <property type="entry name" value="D-ALANINE--D-ALANINE LIGASE"/>
    <property type="match status" value="1"/>
</dbReference>
<gene>
    <name evidence="5" type="ORF">UW20_C0023G0006</name>
</gene>
<feature type="domain" description="ATP-grasp" evidence="4">
    <location>
        <begin position="122"/>
        <end position="336"/>
    </location>
</feature>
<dbReference type="InterPro" id="IPR011095">
    <property type="entry name" value="Dala_Dala_lig_C"/>
</dbReference>
<dbReference type="AlphaFoldDB" id="A0A837I776"/>
<accession>A0A837I776</accession>
<name>A0A837I776_9BACT</name>
<evidence type="ECO:0000313" key="6">
    <source>
        <dbReference type="Proteomes" id="UP000034012"/>
    </source>
</evidence>
<keyword evidence="3" id="KW-0067">ATP-binding</keyword>
<comment type="similarity">
    <text evidence="1">Belongs to the D-alanine--D-alanine ligase family.</text>
</comment>
<dbReference type="Proteomes" id="UP000034012">
    <property type="component" value="Unassembled WGS sequence"/>
</dbReference>
<dbReference type="PROSITE" id="PS50975">
    <property type="entry name" value="ATP_GRASP"/>
    <property type="match status" value="1"/>
</dbReference>
<dbReference type="GO" id="GO:0005524">
    <property type="term" value="F:ATP binding"/>
    <property type="evidence" value="ECO:0007669"/>
    <property type="project" value="UniProtKB-UniRule"/>
</dbReference>
<dbReference type="SUPFAM" id="SSF56059">
    <property type="entry name" value="Glutathione synthetase ATP-binding domain-like"/>
    <property type="match status" value="1"/>
</dbReference>
<dbReference type="GO" id="GO:0046872">
    <property type="term" value="F:metal ion binding"/>
    <property type="evidence" value="ECO:0007669"/>
    <property type="project" value="InterPro"/>
</dbReference>
<evidence type="ECO:0000256" key="1">
    <source>
        <dbReference type="ARBA" id="ARBA00010871"/>
    </source>
</evidence>
<keyword evidence="2 5" id="KW-0436">Ligase</keyword>
<reference evidence="5 6" key="1">
    <citation type="journal article" date="2015" name="Nature">
        <title>rRNA introns, odd ribosomes, and small enigmatic genomes across a large radiation of phyla.</title>
        <authorList>
            <person name="Brown C.T."/>
            <person name="Hug L.A."/>
            <person name="Thomas B.C."/>
            <person name="Sharon I."/>
            <person name="Castelle C.J."/>
            <person name="Singh A."/>
            <person name="Wilkins M.J."/>
            <person name="Williams K.H."/>
            <person name="Banfield J.F."/>
        </authorList>
    </citation>
    <scope>NUCLEOTIDE SEQUENCE [LARGE SCALE GENOMIC DNA]</scope>
</reference>
<dbReference type="PANTHER" id="PTHR23132:SF23">
    <property type="entry name" value="D-ALANINE--D-ALANINE LIGASE B"/>
    <property type="match status" value="1"/>
</dbReference>
<dbReference type="InterPro" id="IPR013815">
    <property type="entry name" value="ATP_grasp_subdomain_1"/>
</dbReference>
<dbReference type="Pfam" id="PF07478">
    <property type="entry name" value="Dala_Dala_lig_C"/>
    <property type="match status" value="1"/>
</dbReference>
<keyword evidence="3" id="KW-0547">Nucleotide-binding</keyword>
<comment type="caution">
    <text evidence="5">The sequence shown here is derived from an EMBL/GenBank/DDBJ whole genome shotgun (WGS) entry which is preliminary data.</text>
</comment>
<dbReference type="EMBL" id="LCHK01000023">
    <property type="protein sequence ID" value="KKT32173.1"/>
    <property type="molecule type" value="Genomic_DNA"/>
</dbReference>
<sequence>MPNVLQGKKLGFIYNVRHKYPDPKDPETFNETDFDDPVTIESIVTHLTNIGFDVLAIESDTRAEEILIREKENIGFILNYSEEVFGSNPKIYMAEVLEKIGLPFSGCSNEVQNIVINKGKMKEVLLSKNVPTLRFQVMKSEGERLDPELRFPVIVKPIARGSSAGITNKSVVHRDKELHEQVKFILDTFKEPALIEPFIEGREFSVGMLGNPPEVFPIIEPKHESLPKDYYHIDSLEVKWLLEEELGENYFNCPAKVEPKLKDRIEKVCLSAWEALDITDFCRIDLRADSVGDIYVLDINTPPGLIPPEISMTSYFPMAARVMGDDYETLLRKIISEGLKRYKLKDSISPSARG</sequence>